<evidence type="ECO:0008006" key="4">
    <source>
        <dbReference type="Google" id="ProtNLM"/>
    </source>
</evidence>
<dbReference type="EMBL" id="JBBPBM010000034">
    <property type="protein sequence ID" value="KAK8532251.1"/>
    <property type="molecule type" value="Genomic_DNA"/>
</dbReference>
<evidence type="ECO:0000313" key="2">
    <source>
        <dbReference type="EMBL" id="KAK8532251.1"/>
    </source>
</evidence>
<keyword evidence="1" id="KW-1133">Transmembrane helix</keyword>
<gene>
    <name evidence="2" type="ORF">V6N12_053697</name>
</gene>
<feature type="transmembrane region" description="Helical" evidence="1">
    <location>
        <begin position="24"/>
        <end position="46"/>
    </location>
</feature>
<protein>
    <recommendedName>
        <fullName evidence="4">Transmembrane protein</fullName>
    </recommendedName>
</protein>
<accession>A0ABR2D8C3</accession>
<keyword evidence="1" id="KW-0472">Membrane</keyword>
<keyword evidence="3" id="KW-1185">Reference proteome</keyword>
<name>A0ABR2D8C3_9ROSI</name>
<evidence type="ECO:0000313" key="3">
    <source>
        <dbReference type="Proteomes" id="UP001472677"/>
    </source>
</evidence>
<sequence>MRGVASHLLNCTHYWDSTPSFSPLLLLLLLKLFLRMVMMGIGRMVGSLKSKLRSLKMTKKHYDKVEKSESMRIEIRSRKARKLIQQTLKLADSPSPKTLPF</sequence>
<dbReference type="PANTHER" id="PTHR34563:SF9">
    <property type="entry name" value="MADS-BOX DOMAIN-CONTAINING PROTEIN"/>
    <property type="match status" value="1"/>
</dbReference>
<reference evidence="2 3" key="1">
    <citation type="journal article" date="2024" name="G3 (Bethesda)">
        <title>Genome assembly of Hibiscus sabdariffa L. provides insights into metabolisms of medicinal natural products.</title>
        <authorList>
            <person name="Kim T."/>
        </authorList>
    </citation>
    <scope>NUCLEOTIDE SEQUENCE [LARGE SCALE GENOMIC DNA]</scope>
    <source>
        <strain evidence="2">TK-2024</strain>
        <tissue evidence="2">Old leaves</tissue>
    </source>
</reference>
<proteinExistence type="predicted"/>
<evidence type="ECO:0000256" key="1">
    <source>
        <dbReference type="SAM" id="Phobius"/>
    </source>
</evidence>
<keyword evidence="1" id="KW-0812">Transmembrane</keyword>
<organism evidence="2 3">
    <name type="scientific">Hibiscus sabdariffa</name>
    <name type="common">roselle</name>
    <dbReference type="NCBI Taxonomy" id="183260"/>
    <lineage>
        <taxon>Eukaryota</taxon>
        <taxon>Viridiplantae</taxon>
        <taxon>Streptophyta</taxon>
        <taxon>Embryophyta</taxon>
        <taxon>Tracheophyta</taxon>
        <taxon>Spermatophyta</taxon>
        <taxon>Magnoliopsida</taxon>
        <taxon>eudicotyledons</taxon>
        <taxon>Gunneridae</taxon>
        <taxon>Pentapetalae</taxon>
        <taxon>rosids</taxon>
        <taxon>malvids</taxon>
        <taxon>Malvales</taxon>
        <taxon>Malvaceae</taxon>
        <taxon>Malvoideae</taxon>
        <taxon>Hibiscus</taxon>
    </lineage>
</organism>
<dbReference type="Proteomes" id="UP001472677">
    <property type="component" value="Unassembled WGS sequence"/>
</dbReference>
<comment type="caution">
    <text evidence="2">The sequence shown here is derived from an EMBL/GenBank/DDBJ whole genome shotgun (WGS) entry which is preliminary data.</text>
</comment>
<dbReference type="PANTHER" id="PTHR34563">
    <property type="entry name" value="BNACNNG33880D PROTEIN"/>
    <property type="match status" value="1"/>
</dbReference>